<keyword evidence="3" id="KW-0862">Zinc</keyword>
<dbReference type="PANTHER" id="PTHR12857:SF0">
    <property type="entry name" value="CXXC MOTIF CONTAINING ZINC BINDING PROTEIN"/>
    <property type="match status" value="1"/>
</dbReference>
<evidence type="ECO:0008006" key="6">
    <source>
        <dbReference type="Google" id="ProtNLM"/>
    </source>
</evidence>
<evidence type="ECO:0000256" key="2">
    <source>
        <dbReference type="ARBA" id="ARBA00022723"/>
    </source>
</evidence>
<dbReference type="SUPFAM" id="SSF141678">
    <property type="entry name" value="MAL13P1.257-like"/>
    <property type="match status" value="1"/>
</dbReference>
<sequence>MVKLLLSIKAELENVTDLAPASDDFEYFFQVQCNSCHETHPKFVGMNMKDEREVSGGKNATANFVWRCGMCKRESSAKFDTAYGVKPYSAENGQFGPLLTIECRGLEFVGFDMTRGAWKCKGVDSGTVFSEVDLSDGEWTDYDEKASQPVGISELGSKWSRA</sequence>
<proteinExistence type="inferred from homology"/>
<evidence type="ECO:0000313" key="5">
    <source>
        <dbReference type="Proteomes" id="UP000007431"/>
    </source>
</evidence>
<comment type="similarity">
    <text evidence="1">Belongs to the UPF0587 family.</text>
</comment>
<dbReference type="HOGENOM" id="CLU_114688_0_0_1"/>
<evidence type="ECO:0000256" key="1">
    <source>
        <dbReference type="ARBA" id="ARBA00007818"/>
    </source>
</evidence>
<dbReference type="AlphaFoldDB" id="D8PP69"/>
<dbReference type="RefSeq" id="XP_003038546.1">
    <property type="nucleotide sequence ID" value="XM_003038500.1"/>
</dbReference>
<gene>
    <name evidence="4" type="ORF">SCHCODRAFT_231333</name>
</gene>
<dbReference type="eggNOG" id="KOG1296">
    <property type="taxonomic scope" value="Eukaryota"/>
</dbReference>
<dbReference type="InterPro" id="IPR008584">
    <property type="entry name" value="CXXC_Zn-binding_euk"/>
</dbReference>
<dbReference type="FunCoup" id="D8PP69">
    <property type="interactions" value="280"/>
</dbReference>
<dbReference type="VEuPathDB" id="FungiDB:SCHCODRAFT_02612147"/>
<reference evidence="4 5" key="1">
    <citation type="journal article" date="2010" name="Nat. Biotechnol.">
        <title>Genome sequence of the model mushroom Schizophyllum commune.</title>
        <authorList>
            <person name="Ohm R.A."/>
            <person name="de Jong J.F."/>
            <person name="Lugones L.G."/>
            <person name="Aerts A."/>
            <person name="Kothe E."/>
            <person name="Stajich J.E."/>
            <person name="de Vries R.P."/>
            <person name="Record E."/>
            <person name="Levasseur A."/>
            <person name="Baker S.E."/>
            <person name="Bartholomew K.A."/>
            <person name="Coutinho P.M."/>
            <person name="Erdmann S."/>
            <person name="Fowler T.J."/>
            <person name="Gathman A.C."/>
            <person name="Lombard V."/>
            <person name="Henrissat B."/>
            <person name="Knabe N."/>
            <person name="Kuees U."/>
            <person name="Lilly W.W."/>
            <person name="Lindquist E."/>
            <person name="Lucas S."/>
            <person name="Magnuson J.K."/>
            <person name="Piumi F."/>
            <person name="Raudaskoski M."/>
            <person name="Salamov A."/>
            <person name="Schmutz J."/>
            <person name="Schwarze F.W.M.R."/>
            <person name="vanKuyk P.A."/>
            <person name="Horton J.S."/>
            <person name="Grigoriev I.V."/>
            <person name="Woesten H.A.B."/>
        </authorList>
    </citation>
    <scope>NUCLEOTIDE SEQUENCE [LARGE SCALE GENOMIC DNA]</scope>
    <source>
        <strain evidence="5">H4-8 / FGSC 9210</strain>
    </source>
</reference>
<keyword evidence="5" id="KW-1185">Reference proteome</keyword>
<dbReference type="OMA" id="TAHFVWR"/>
<accession>D8PP69</accession>
<organism evidence="5">
    <name type="scientific">Schizophyllum commune (strain H4-8 / FGSC 9210)</name>
    <name type="common">Split gill fungus</name>
    <dbReference type="NCBI Taxonomy" id="578458"/>
    <lineage>
        <taxon>Eukaryota</taxon>
        <taxon>Fungi</taxon>
        <taxon>Dikarya</taxon>
        <taxon>Basidiomycota</taxon>
        <taxon>Agaricomycotina</taxon>
        <taxon>Agaricomycetes</taxon>
        <taxon>Agaricomycetidae</taxon>
        <taxon>Agaricales</taxon>
        <taxon>Schizophyllaceae</taxon>
        <taxon>Schizophyllum</taxon>
    </lineage>
</organism>
<dbReference type="PANTHER" id="PTHR12857">
    <property type="entry name" value="CXXC MOTIF CONTAINING ZINC BINDING PROTEIN"/>
    <property type="match status" value="1"/>
</dbReference>
<dbReference type="Pfam" id="PF05907">
    <property type="entry name" value="CXXC_Zn-b_euk"/>
    <property type="match status" value="1"/>
</dbReference>
<evidence type="ECO:0000256" key="3">
    <source>
        <dbReference type="ARBA" id="ARBA00022833"/>
    </source>
</evidence>
<dbReference type="GeneID" id="9584834"/>
<evidence type="ECO:0000313" key="4">
    <source>
        <dbReference type="EMBL" id="EFJ03644.1"/>
    </source>
</evidence>
<name>D8PP69_SCHCM</name>
<dbReference type="GO" id="GO:0008270">
    <property type="term" value="F:zinc ion binding"/>
    <property type="evidence" value="ECO:0007669"/>
    <property type="project" value="TreeGrafter"/>
</dbReference>
<dbReference type="InParanoid" id="D8PP69"/>
<dbReference type="EMBL" id="GL377302">
    <property type="protein sequence ID" value="EFJ03644.1"/>
    <property type="molecule type" value="Genomic_DNA"/>
</dbReference>
<dbReference type="Proteomes" id="UP000007431">
    <property type="component" value="Unassembled WGS sequence"/>
</dbReference>
<dbReference type="OrthoDB" id="10248838at2759"/>
<dbReference type="KEGG" id="scm:SCHCO_02612147"/>
<protein>
    <recommendedName>
        <fullName evidence="6">DUF866-domain-containing protein</fullName>
    </recommendedName>
</protein>
<keyword evidence="2" id="KW-0479">Metal-binding</keyword>